<dbReference type="SUPFAM" id="SSF51011">
    <property type="entry name" value="Glycosyl hydrolase domain"/>
    <property type="match status" value="1"/>
</dbReference>
<evidence type="ECO:0000259" key="21">
    <source>
        <dbReference type="Pfam" id="PF21365"/>
    </source>
</evidence>
<keyword evidence="14" id="KW-0961">Cell wall biogenesis/degradation</keyword>
<dbReference type="SUPFAM" id="SSF51445">
    <property type="entry name" value="(Trans)glycosidases"/>
    <property type="match status" value="1"/>
</dbReference>
<evidence type="ECO:0000256" key="6">
    <source>
        <dbReference type="ARBA" id="ARBA00012744"/>
    </source>
</evidence>
<evidence type="ECO:0000256" key="2">
    <source>
        <dbReference type="ARBA" id="ARBA00001657"/>
    </source>
</evidence>
<dbReference type="GO" id="GO:0008422">
    <property type="term" value="F:beta-glucosidase activity"/>
    <property type="evidence" value="ECO:0007669"/>
    <property type="project" value="UniProtKB-EC"/>
</dbReference>
<dbReference type="EC" id="3.2.1.21" evidence="6"/>
<keyword evidence="23" id="KW-1185">Reference proteome</keyword>
<gene>
    <name evidence="22" type="ORF">PAC_02892</name>
</gene>
<dbReference type="Pfam" id="PF21365">
    <property type="entry name" value="Glyco_hydro_31_3rd"/>
    <property type="match status" value="1"/>
</dbReference>
<keyword evidence="15" id="KW-0624">Polysaccharide degradation</keyword>
<protein>
    <recommendedName>
        <fullName evidence="7">Probable alpha/beta-glucosidase agdC</fullName>
        <ecNumber evidence="5">3.2.1.20</ecNumber>
        <ecNumber evidence="6">3.2.1.21</ecNumber>
    </recommendedName>
</protein>
<evidence type="ECO:0000256" key="9">
    <source>
        <dbReference type="ARBA" id="ARBA00022729"/>
    </source>
</evidence>
<dbReference type="SUPFAM" id="SSF74650">
    <property type="entry name" value="Galactose mutarotase-like"/>
    <property type="match status" value="1"/>
</dbReference>
<dbReference type="PANTHER" id="PTHR22762:SF67">
    <property type="entry name" value="ALPHA_BETA-GLUCOSIDASE AGDC-RELATED"/>
    <property type="match status" value="1"/>
</dbReference>
<keyword evidence="10 17" id="KW-0378">Hydrolase</keyword>
<evidence type="ECO:0000256" key="17">
    <source>
        <dbReference type="RuleBase" id="RU361185"/>
    </source>
</evidence>
<dbReference type="InterPro" id="IPR017853">
    <property type="entry name" value="GH"/>
</dbReference>
<evidence type="ECO:0000259" key="20">
    <source>
        <dbReference type="Pfam" id="PF13802"/>
    </source>
</evidence>
<dbReference type="Proteomes" id="UP000184330">
    <property type="component" value="Unassembled WGS sequence"/>
</dbReference>
<evidence type="ECO:0000313" key="22">
    <source>
        <dbReference type="EMBL" id="CZR53014.1"/>
    </source>
</evidence>
<proteinExistence type="inferred from homology"/>
<comment type="function">
    <text evidence="16">Glucosidase involved in the degradation of cellulosic biomass. Has both alpha- and beta-glucosidase activity.</text>
</comment>
<evidence type="ECO:0000256" key="15">
    <source>
        <dbReference type="ARBA" id="ARBA00023326"/>
    </source>
</evidence>
<evidence type="ECO:0000256" key="5">
    <source>
        <dbReference type="ARBA" id="ARBA00012741"/>
    </source>
</evidence>
<evidence type="ECO:0000256" key="1">
    <source>
        <dbReference type="ARBA" id="ARBA00000448"/>
    </source>
</evidence>
<reference evidence="22 23" key="1">
    <citation type="submission" date="2016-03" db="EMBL/GenBank/DDBJ databases">
        <authorList>
            <person name="Ploux O."/>
        </authorList>
    </citation>
    <scope>NUCLEOTIDE SEQUENCE [LARGE SCALE GENOMIC DNA]</scope>
    <source>
        <strain evidence="22 23">UAMH 11012</strain>
    </source>
</reference>
<keyword evidence="11" id="KW-0325">Glycoprotein</keyword>
<evidence type="ECO:0000256" key="7">
    <source>
        <dbReference type="ARBA" id="ARBA00014002"/>
    </source>
</evidence>
<evidence type="ECO:0000256" key="18">
    <source>
        <dbReference type="SAM" id="SignalP"/>
    </source>
</evidence>
<dbReference type="Pfam" id="PF13802">
    <property type="entry name" value="Gal_mutarotas_2"/>
    <property type="match status" value="1"/>
</dbReference>
<evidence type="ECO:0000256" key="14">
    <source>
        <dbReference type="ARBA" id="ARBA00023316"/>
    </source>
</evidence>
<dbReference type="Gene3D" id="3.20.20.80">
    <property type="entry name" value="Glycosidases"/>
    <property type="match status" value="2"/>
</dbReference>
<dbReference type="AlphaFoldDB" id="A0A1L7WJQ6"/>
<sequence length="921" mass="101781">MAVLLKLLLAATAVSASILPRADDPLASCPGYKASNVKTTASTLTADLSLAGSACNVYGTDLTSLTLSVVYETDDRIHVKIQDTGNSVYQIPATVLPRPTASKGVNSKKTNIQFNYVASPFSFSISRGEEILFDTSAASIVFESQYLRLRTKLPENPNLYGLGEHSDPFRLNTTNYIRTLWSQDAYAIPSGANLYGNHPVYFEHRTTGTHGVFFVNSNGMDIKINNTNGADQYLEYNTLGGVLDFYFVAGPTPIAVSQQYAEIVGLSVMMPYWGFGFHNCRYGYQDAFAVAEVIYNYSQAGIPLETMWTDIDYMDRRRVFSLDPDRFSLTMMQDINHYLHSHNQKQILMVDPAVAYQPYGPYQRGAADEIFLKRNNGSFWLGVVWPGVTVFPDWFNAGIQSYWDNEFSIFFSPQNGVDIDGLWIDMNEPSNFPCNFPCDNPYAAAVGYPPEAPAVRTPPRPIPGFPCDFQPAGTPCTGTKERRYIDSPAAVPILRVEERQATGQELGLPGRDLLYPKYAIHNAAAYTYADNAAGGGISNHTVNTDVIHQNGLAMYDTHNLYGTMMSTASRGAMQARRSTERPIIITRSTFAGAGTKVGHWLGDNLSDWPHYRISIATMMAFASIYQVPMVGSDVCGYADNTTEQLCARWATLGAFSPFYRDHNGYPPNIPQEFYQWASVTQAAKTVIDIRYRLLDYIYTALYHQTVDGTPLINPMFYIYPKDTNTFGLEYQYFYGPSLLVSPVTEENSTTVSVYLPKDIFYNFYTHAPVQGQGADLQINDVEYTEIPLHYRGGVIVPQRVASTMTTTDLRHQDFEIVVPVGADGKASGELYLDDGISIVQKSTTYVKFAFDGKTFSMKGTYGYNTGVKITKITFLGLGGSPSGCSVNGKGISGWTHNSSTGEFAVPVSQALTGDFSVGINH</sequence>
<dbReference type="GO" id="GO:0030246">
    <property type="term" value="F:carbohydrate binding"/>
    <property type="evidence" value="ECO:0007669"/>
    <property type="project" value="InterPro"/>
</dbReference>
<dbReference type="STRING" id="576137.A0A1L7WJQ6"/>
<evidence type="ECO:0000313" key="23">
    <source>
        <dbReference type="Proteomes" id="UP000184330"/>
    </source>
</evidence>
<dbReference type="InterPro" id="IPR025887">
    <property type="entry name" value="Glyco_hydro_31_N_dom"/>
</dbReference>
<dbReference type="GO" id="GO:0004558">
    <property type="term" value="F:alpha-1,4-glucosidase activity"/>
    <property type="evidence" value="ECO:0007669"/>
    <property type="project" value="UniProtKB-EC"/>
</dbReference>
<dbReference type="GO" id="GO:0005576">
    <property type="term" value="C:extracellular region"/>
    <property type="evidence" value="ECO:0007669"/>
    <property type="project" value="UniProtKB-SubCell"/>
</dbReference>
<keyword evidence="8" id="KW-0964">Secreted</keyword>
<keyword evidence="12" id="KW-0119">Carbohydrate metabolism</keyword>
<accession>A0A1L7WJQ6</accession>
<evidence type="ECO:0000256" key="13">
    <source>
        <dbReference type="ARBA" id="ARBA00023295"/>
    </source>
</evidence>
<evidence type="ECO:0000256" key="4">
    <source>
        <dbReference type="ARBA" id="ARBA00007806"/>
    </source>
</evidence>
<dbReference type="InterPro" id="IPR011013">
    <property type="entry name" value="Gal_mutarotase_sf_dom"/>
</dbReference>
<evidence type="ECO:0000256" key="3">
    <source>
        <dbReference type="ARBA" id="ARBA00004613"/>
    </source>
</evidence>
<comment type="similarity">
    <text evidence="4 17">Belongs to the glycosyl hydrolase 31 family.</text>
</comment>
<dbReference type="PROSITE" id="PS00129">
    <property type="entry name" value="GLYCOSYL_HYDROL_F31_1"/>
    <property type="match status" value="1"/>
</dbReference>
<dbReference type="InterPro" id="IPR013780">
    <property type="entry name" value="Glyco_hydro_b"/>
</dbReference>
<evidence type="ECO:0000256" key="10">
    <source>
        <dbReference type="ARBA" id="ARBA00022801"/>
    </source>
</evidence>
<feature type="domain" description="Glycoside hydrolase family 31 TIM barrel" evidence="19">
    <location>
        <begin position="268"/>
        <end position="700"/>
    </location>
</feature>
<dbReference type="PANTHER" id="PTHR22762">
    <property type="entry name" value="ALPHA-GLUCOSIDASE"/>
    <property type="match status" value="1"/>
</dbReference>
<feature type="signal peptide" evidence="18">
    <location>
        <begin position="1"/>
        <end position="16"/>
    </location>
</feature>
<dbReference type="CDD" id="cd06602">
    <property type="entry name" value="GH31_MGAM_SI_GAA"/>
    <property type="match status" value="1"/>
</dbReference>
<comment type="catalytic activity">
    <reaction evidence="2">
        <text>Hydrolysis of terminal, non-reducing (1-&gt;4)-linked alpha-D-glucose residues with release of alpha-D-glucose.</text>
        <dbReference type="EC" id="3.2.1.20"/>
    </reaction>
</comment>
<dbReference type="EMBL" id="FJOG01000003">
    <property type="protein sequence ID" value="CZR53014.1"/>
    <property type="molecule type" value="Genomic_DNA"/>
</dbReference>
<evidence type="ECO:0000256" key="16">
    <source>
        <dbReference type="ARBA" id="ARBA00025512"/>
    </source>
</evidence>
<dbReference type="Gene3D" id="2.60.40.1760">
    <property type="entry name" value="glycosyl hydrolase (family 31)"/>
    <property type="match status" value="1"/>
</dbReference>
<dbReference type="GO" id="GO:0071555">
    <property type="term" value="P:cell wall organization"/>
    <property type="evidence" value="ECO:0007669"/>
    <property type="project" value="UniProtKB-KW"/>
</dbReference>
<feature type="chain" id="PRO_5009875153" description="Probable alpha/beta-glucosidase agdC" evidence="18">
    <location>
        <begin position="17"/>
        <end position="921"/>
    </location>
</feature>
<dbReference type="CDD" id="cd14752">
    <property type="entry name" value="GH31_N"/>
    <property type="match status" value="1"/>
</dbReference>
<dbReference type="Gene3D" id="2.60.40.1180">
    <property type="entry name" value="Golgi alpha-mannosidase II"/>
    <property type="match status" value="2"/>
</dbReference>
<evidence type="ECO:0000256" key="8">
    <source>
        <dbReference type="ARBA" id="ARBA00022525"/>
    </source>
</evidence>
<dbReference type="InterPro" id="IPR000322">
    <property type="entry name" value="Glyco_hydro_31_TIM"/>
</dbReference>
<name>A0A1L7WJQ6_9HELO</name>
<comment type="catalytic activity">
    <reaction evidence="1">
        <text>Hydrolysis of terminal, non-reducing beta-D-glucosyl residues with release of beta-D-glucose.</text>
        <dbReference type="EC" id="3.2.1.21"/>
    </reaction>
</comment>
<dbReference type="InterPro" id="IPR030458">
    <property type="entry name" value="Glyco_hydro_31_AS"/>
</dbReference>
<dbReference type="EC" id="3.2.1.20" evidence="5"/>
<dbReference type="Pfam" id="PF01055">
    <property type="entry name" value="Glyco_hydro_31_2nd"/>
    <property type="match status" value="1"/>
</dbReference>
<feature type="domain" description="Glycoside hydrolase family 31 N-terminal" evidence="20">
    <location>
        <begin position="105"/>
        <end position="219"/>
    </location>
</feature>
<comment type="subcellular location">
    <subcellularLocation>
        <location evidence="3">Secreted</location>
    </subcellularLocation>
</comment>
<keyword evidence="13 17" id="KW-0326">Glycosidase</keyword>
<keyword evidence="9 18" id="KW-0732">Signal</keyword>
<feature type="domain" description="Glycosyl hydrolase family 31 C-terminal" evidence="21">
    <location>
        <begin position="708"/>
        <end position="796"/>
    </location>
</feature>
<dbReference type="GO" id="GO:0000272">
    <property type="term" value="P:polysaccharide catabolic process"/>
    <property type="evidence" value="ECO:0007669"/>
    <property type="project" value="UniProtKB-KW"/>
</dbReference>
<evidence type="ECO:0000256" key="11">
    <source>
        <dbReference type="ARBA" id="ARBA00023180"/>
    </source>
</evidence>
<dbReference type="InterPro" id="IPR048395">
    <property type="entry name" value="Glyco_hydro_31_C"/>
</dbReference>
<evidence type="ECO:0000256" key="12">
    <source>
        <dbReference type="ARBA" id="ARBA00023277"/>
    </source>
</evidence>
<dbReference type="OrthoDB" id="5839090at2759"/>
<organism evidence="22 23">
    <name type="scientific">Phialocephala subalpina</name>
    <dbReference type="NCBI Taxonomy" id="576137"/>
    <lineage>
        <taxon>Eukaryota</taxon>
        <taxon>Fungi</taxon>
        <taxon>Dikarya</taxon>
        <taxon>Ascomycota</taxon>
        <taxon>Pezizomycotina</taxon>
        <taxon>Leotiomycetes</taxon>
        <taxon>Helotiales</taxon>
        <taxon>Mollisiaceae</taxon>
        <taxon>Phialocephala</taxon>
        <taxon>Phialocephala fortinii species complex</taxon>
    </lineage>
</organism>
<evidence type="ECO:0000259" key="19">
    <source>
        <dbReference type="Pfam" id="PF01055"/>
    </source>
</evidence>